<dbReference type="CDD" id="cd12441">
    <property type="entry name" value="RRM_Nup53_like"/>
    <property type="match status" value="1"/>
</dbReference>
<keyword evidence="5" id="KW-0811">Translocation</keyword>
<dbReference type="InterPro" id="IPR035979">
    <property type="entry name" value="RBD_domain_sf"/>
</dbReference>
<comment type="caution">
    <text evidence="11">The sequence shown here is derived from an EMBL/GenBank/DDBJ whole genome shotgun (WGS) entry which is preliminary data.</text>
</comment>
<feature type="compositionally biased region" description="Basic and acidic residues" evidence="9">
    <location>
        <begin position="274"/>
        <end position="286"/>
    </location>
</feature>
<evidence type="ECO:0000259" key="10">
    <source>
        <dbReference type="PROSITE" id="PS51472"/>
    </source>
</evidence>
<dbReference type="PROSITE" id="PS51472">
    <property type="entry name" value="RRM_NUP35"/>
    <property type="match status" value="1"/>
</dbReference>
<feature type="region of interest" description="Disordered" evidence="9">
    <location>
        <begin position="147"/>
        <end position="187"/>
    </location>
</feature>
<dbReference type="GO" id="GO:0003676">
    <property type="term" value="F:nucleic acid binding"/>
    <property type="evidence" value="ECO:0007669"/>
    <property type="project" value="InterPro"/>
</dbReference>
<feature type="domain" description="RRM Nup35-type" evidence="10">
    <location>
        <begin position="372"/>
        <end position="450"/>
    </location>
</feature>
<evidence type="ECO:0000256" key="4">
    <source>
        <dbReference type="ARBA" id="ARBA00022927"/>
    </source>
</evidence>
<evidence type="ECO:0000313" key="11">
    <source>
        <dbReference type="EMBL" id="ORY98000.1"/>
    </source>
</evidence>
<dbReference type="InterPro" id="IPR007846">
    <property type="entry name" value="RRM_NUP35_dom"/>
</dbReference>
<keyword evidence="4" id="KW-0653">Protein transport</keyword>
<evidence type="ECO:0000256" key="1">
    <source>
        <dbReference type="ARBA" id="ARBA00004567"/>
    </source>
</evidence>
<evidence type="ECO:0000256" key="3">
    <source>
        <dbReference type="ARBA" id="ARBA00022816"/>
    </source>
</evidence>
<feature type="compositionally biased region" description="Low complexity" evidence="9">
    <location>
        <begin position="168"/>
        <end position="180"/>
    </location>
</feature>
<dbReference type="OMA" id="TEVINHF"/>
<dbReference type="OrthoDB" id="3365060at2759"/>
<dbReference type="GO" id="GO:0044613">
    <property type="term" value="C:nuclear pore central transport channel"/>
    <property type="evidence" value="ECO:0007669"/>
    <property type="project" value="TreeGrafter"/>
</dbReference>
<evidence type="ECO:0000256" key="6">
    <source>
        <dbReference type="ARBA" id="ARBA00023132"/>
    </source>
</evidence>
<feature type="region of interest" description="Disordered" evidence="9">
    <location>
        <begin position="257"/>
        <end position="328"/>
    </location>
</feature>
<feature type="compositionally biased region" description="Polar residues" evidence="9">
    <location>
        <begin position="304"/>
        <end position="314"/>
    </location>
</feature>
<dbReference type="PANTHER" id="PTHR21527:SF6">
    <property type="entry name" value="NUCLEOPORIN NUP35"/>
    <property type="match status" value="1"/>
</dbReference>
<dbReference type="GO" id="GO:0044615">
    <property type="term" value="C:nuclear pore nuclear basket"/>
    <property type="evidence" value="ECO:0007669"/>
    <property type="project" value="TreeGrafter"/>
</dbReference>
<keyword evidence="12" id="KW-1185">Reference proteome</keyword>
<dbReference type="STRING" id="13706.A0A1X2HGG3"/>
<proteinExistence type="predicted"/>
<feature type="region of interest" description="Disordered" evidence="9">
    <location>
        <begin position="1"/>
        <end position="108"/>
    </location>
</feature>
<dbReference type="InParanoid" id="A0A1X2HGG3"/>
<feature type="compositionally biased region" description="Polar residues" evidence="9">
    <location>
        <begin position="154"/>
        <end position="167"/>
    </location>
</feature>
<gene>
    <name evidence="11" type="ORF">BCR43DRAFT_563331</name>
</gene>
<dbReference type="Proteomes" id="UP000242180">
    <property type="component" value="Unassembled WGS sequence"/>
</dbReference>
<protein>
    <recommendedName>
        <fullName evidence="10">RRM Nup35-type domain-containing protein</fullName>
    </recommendedName>
</protein>
<evidence type="ECO:0000256" key="5">
    <source>
        <dbReference type="ARBA" id="ARBA00023010"/>
    </source>
</evidence>
<dbReference type="EMBL" id="MCGN01000004">
    <property type="protein sequence ID" value="ORY98000.1"/>
    <property type="molecule type" value="Genomic_DNA"/>
</dbReference>
<feature type="compositionally biased region" description="Low complexity" evidence="9">
    <location>
        <begin position="1"/>
        <end position="55"/>
    </location>
</feature>
<organism evidence="11 12">
    <name type="scientific">Syncephalastrum racemosum</name>
    <name type="common">Filamentous fungus</name>
    <dbReference type="NCBI Taxonomy" id="13706"/>
    <lineage>
        <taxon>Eukaryota</taxon>
        <taxon>Fungi</taxon>
        <taxon>Fungi incertae sedis</taxon>
        <taxon>Mucoromycota</taxon>
        <taxon>Mucoromycotina</taxon>
        <taxon>Mucoromycetes</taxon>
        <taxon>Mucorales</taxon>
        <taxon>Syncephalastraceae</taxon>
        <taxon>Syncephalastrum</taxon>
    </lineage>
</organism>
<keyword evidence="6 8" id="KW-0906">Nuclear pore complex</keyword>
<dbReference type="PANTHER" id="PTHR21527">
    <property type="entry name" value="NUCLEOPORIN NUP35"/>
    <property type="match status" value="1"/>
</dbReference>
<dbReference type="GO" id="GO:0051028">
    <property type="term" value="P:mRNA transport"/>
    <property type="evidence" value="ECO:0007669"/>
    <property type="project" value="UniProtKB-UniRule"/>
</dbReference>
<dbReference type="GO" id="GO:0005543">
    <property type="term" value="F:phospholipid binding"/>
    <property type="evidence" value="ECO:0007669"/>
    <property type="project" value="TreeGrafter"/>
</dbReference>
<feature type="compositionally biased region" description="Polar residues" evidence="9">
    <location>
        <begin position="56"/>
        <end position="71"/>
    </location>
</feature>
<dbReference type="GO" id="GO:0006999">
    <property type="term" value="P:nuclear pore organization"/>
    <property type="evidence" value="ECO:0007669"/>
    <property type="project" value="TreeGrafter"/>
</dbReference>
<name>A0A1X2HGG3_SYNRA</name>
<dbReference type="AlphaFoldDB" id="A0A1X2HGG3"/>
<evidence type="ECO:0000256" key="7">
    <source>
        <dbReference type="ARBA" id="ARBA00023242"/>
    </source>
</evidence>
<feature type="compositionally biased region" description="Polar residues" evidence="9">
    <location>
        <begin position="257"/>
        <end position="271"/>
    </location>
</feature>
<feature type="compositionally biased region" description="Low complexity" evidence="9">
    <location>
        <begin position="72"/>
        <end position="106"/>
    </location>
</feature>
<reference evidence="11 12" key="1">
    <citation type="submission" date="2016-07" db="EMBL/GenBank/DDBJ databases">
        <title>Pervasive Adenine N6-methylation of Active Genes in Fungi.</title>
        <authorList>
            <consortium name="DOE Joint Genome Institute"/>
            <person name="Mondo S.J."/>
            <person name="Dannebaum R.O."/>
            <person name="Kuo R.C."/>
            <person name="Labutti K."/>
            <person name="Haridas S."/>
            <person name="Kuo A."/>
            <person name="Salamov A."/>
            <person name="Ahrendt S.R."/>
            <person name="Lipzen A."/>
            <person name="Sullivan W."/>
            <person name="Andreopoulos W.B."/>
            <person name="Clum A."/>
            <person name="Lindquist E."/>
            <person name="Daum C."/>
            <person name="Ramamoorthy G.K."/>
            <person name="Gryganskyi A."/>
            <person name="Culley D."/>
            <person name="Magnuson J.K."/>
            <person name="James T.Y."/>
            <person name="O'Malley M.A."/>
            <person name="Stajich J.E."/>
            <person name="Spatafora J.W."/>
            <person name="Visel A."/>
            <person name="Grigoriev I.V."/>
        </authorList>
    </citation>
    <scope>NUCLEOTIDE SEQUENCE [LARGE SCALE GENOMIC DNA]</scope>
    <source>
        <strain evidence="11 12">NRRL 2496</strain>
    </source>
</reference>
<dbReference type="Gene3D" id="3.30.70.330">
    <property type="match status" value="1"/>
</dbReference>
<keyword evidence="7 8" id="KW-0539">Nucleus</keyword>
<dbReference type="Pfam" id="PF05172">
    <property type="entry name" value="RRM_Nup35"/>
    <property type="match status" value="1"/>
</dbReference>
<sequence>MFNFGQSSQGAAAGTSTSTAAPAFGSTSSAAPSFGSSAPSFGSSAPSFGQSSSTTTPSFGQSNPTGHQRSNTTLFTPASTSTTPSLFGGATQQTSTSQAPSSTFSFGNATNTTGTGSIFNKPATATGSTSTQGTGLGFGGFGSSLGGLNTSNTAQPQSTFSSSLFGGQQQQQQQQQQQNQTTGPLLSFSTCFPDTNVPHFVVKPDTVTRTSLPPAFFIGESAKTRVEVEQEEDTPKPWAISGDRAVLPRYLTLDTIPSTATSDANQEVSSGQKRKNDSARQIEPRKSLFKTTHHNDGIFAKRSASGSFADSNSRVTRRDTDDPPAVSIWDIGINPNKYNLETHTPPADTWSDSVTHVRPNPTNMISADKLDRKGTNIVRVFGFTPDLQTEVINHFNKYGLIEERHQQANWITFRYSAYDATQKALQFHGQILARNCMIGVVPATSMTELTTTK</sequence>
<dbReference type="GO" id="GO:0006607">
    <property type="term" value="P:NLS-bearing protein import into nucleus"/>
    <property type="evidence" value="ECO:0007669"/>
    <property type="project" value="TreeGrafter"/>
</dbReference>
<comment type="subcellular location">
    <subcellularLocation>
        <location evidence="1">Nucleus</location>
        <location evidence="1">Nuclear pore complex</location>
    </subcellularLocation>
</comment>
<dbReference type="GO" id="GO:0017056">
    <property type="term" value="F:structural constituent of nuclear pore"/>
    <property type="evidence" value="ECO:0007669"/>
    <property type="project" value="TreeGrafter"/>
</dbReference>
<keyword evidence="3 8" id="KW-0509">mRNA transport</keyword>
<accession>A0A1X2HGG3</accession>
<dbReference type="InterPro" id="IPR012677">
    <property type="entry name" value="Nucleotide-bd_a/b_plait_sf"/>
</dbReference>
<evidence type="ECO:0000256" key="2">
    <source>
        <dbReference type="ARBA" id="ARBA00022448"/>
    </source>
</evidence>
<keyword evidence="2 8" id="KW-0813">Transport</keyword>
<evidence type="ECO:0000256" key="9">
    <source>
        <dbReference type="SAM" id="MobiDB-lite"/>
    </source>
</evidence>
<evidence type="ECO:0000313" key="12">
    <source>
        <dbReference type="Proteomes" id="UP000242180"/>
    </source>
</evidence>
<evidence type="ECO:0000256" key="8">
    <source>
        <dbReference type="PROSITE-ProRule" id="PRU00804"/>
    </source>
</evidence>
<dbReference type="SUPFAM" id="SSF54928">
    <property type="entry name" value="RNA-binding domain, RBD"/>
    <property type="match status" value="1"/>
</dbReference>